<reference evidence="2 3" key="1">
    <citation type="submission" date="2023-04" db="EMBL/GenBank/DDBJ databases">
        <title>The genome sequence of Polyangium sorediatum DSM14670.</title>
        <authorList>
            <person name="Zhang X."/>
        </authorList>
    </citation>
    <scope>NUCLEOTIDE SEQUENCE [LARGE SCALE GENOMIC DNA]</scope>
    <source>
        <strain evidence="2 3">DSM 14670</strain>
    </source>
</reference>
<keyword evidence="3" id="KW-1185">Reference proteome</keyword>
<sequence length="132" mass="14604">MHDHRREGPEGQGERQGEGHCEGRRPEGRRSEGPKGTEFLDIEISKVLSSEAAALTREAAREILKDAINERLRARLGSRLEAIARIAADELADDIEANLAIESIVEARKHARAAREEEIRKALAPTPGHTKE</sequence>
<feature type="compositionally biased region" description="Basic and acidic residues" evidence="1">
    <location>
        <begin position="1"/>
        <end position="35"/>
    </location>
</feature>
<protein>
    <recommendedName>
        <fullName evidence="4">Trigger factor C-terminal domain-containing protein</fullName>
    </recommendedName>
</protein>
<feature type="region of interest" description="Disordered" evidence="1">
    <location>
        <begin position="1"/>
        <end position="37"/>
    </location>
</feature>
<dbReference type="RefSeq" id="WP_136972304.1">
    <property type="nucleotide sequence ID" value="NZ_JARZHI010000078.1"/>
</dbReference>
<accession>A0ABT6P820</accession>
<evidence type="ECO:0000313" key="2">
    <source>
        <dbReference type="EMBL" id="MDI1436310.1"/>
    </source>
</evidence>
<organism evidence="2 3">
    <name type="scientific">Polyangium sorediatum</name>
    <dbReference type="NCBI Taxonomy" id="889274"/>
    <lineage>
        <taxon>Bacteria</taxon>
        <taxon>Pseudomonadati</taxon>
        <taxon>Myxococcota</taxon>
        <taxon>Polyangia</taxon>
        <taxon>Polyangiales</taxon>
        <taxon>Polyangiaceae</taxon>
        <taxon>Polyangium</taxon>
    </lineage>
</organism>
<gene>
    <name evidence="2" type="ORF">QHF89_42795</name>
</gene>
<evidence type="ECO:0000313" key="3">
    <source>
        <dbReference type="Proteomes" id="UP001160301"/>
    </source>
</evidence>
<name>A0ABT6P820_9BACT</name>
<comment type="caution">
    <text evidence="2">The sequence shown here is derived from an EMBL/GenBank/DDBJ whole genome shotgun (WGS) entry which is preliminary data.</text>
</comment>
<proteinExistence type="predicted"/>
<dbReference type="Proteomes" id="UP001160301">
    <property type="component" value="Unassembled WGS sequence"/>
</dbReference>
<dbReference type="EMBL" id="JARZHI010000078">
    <property type="protein sequence ID" value="MDI1436310.1"/>
    <property type="molecule type" value="Genomic_DNA"/>
</dbReference>
<evidence type="ECO:0008006" key="4">
    <source>
        <dbReference type="Google" id="ProtNLM"/>
    </source>
</evidence>
<evidence type="ECO:0000256" key="1">
    <source>
        <dbReference type="SAM" id="MobiDB-lite"/>
    </source>
</evidence>